<dbReference type="EMBL" id="AEYI02000320">
    <property type="protein sequence ID" value="KFG50381.1"/>
    <property type="molecule type" value="Genomic_DNA"/>
</dbReference>
<dbReference type="VEuPathDB" id="ToxoDB:TGP89_257340B"/>
<protein>
    <submittedName>
        <fullName evidence="1">Ras family protein</fullName>
    </submittedName>
</protein>
<proteinExistence type="predicted"/>
<feature type="non-terminal residue" evidence="1">
    <location>
        <position position="1"/>
    </location>
</feature>
<dbReference type="Proteomes" id="UP000028828">
    <property type="component" value="Unassembled WGS sequence"/>
</dbReference>
<evidence type="ECO:0000313" key="1">
    <source>
        <dbReference type="EMBL" id="KFG50381.1"/>
    </source>
</evidence>
<gene>
    <name evidence="1" type="ORF">TGP89_257340B</name>
</gene>
<organism evidence="1 2">
    <name type="scientific">Toxoplasma gondii p89</name>
    <dbReference type="NCBI Taxonomy" id="943119"/>
    <lineage>
        <taxon>Eukaryota</taxon>
        <taxon>Sar</taxon>
        <taxon>Alveolata</taxon>
        <taxon>Apicomplexa</taxon>
        <taxon>Conoidasida</taxon>
        <taxon>Coccidia</taxon>
        <taxon>Eucoccidiorida</taxon>
        <taxon>Eimeriorina</taxon>
        <taxon>Sarcocystidae</taxon>
        <taxon>Toxoplasma</taxon>
    </lineage>
</organism>
<name>A0A086L163_TOXGO</name>
<comment type="caution">
    <text evidence="1">The sequence shown here is derived from an EMBL/GenBank/DDBJ whole genome shotgun (WGS) entry which is preliminary data.</text>
</comment>
<feature type="non-terminal residue" evidence="1">
    <location>
        <position position="23"/>
    </location>
</feature>
<evidence type="ECO:0000313" key="2">
    <source>
        <dbReference type="Proteomes" id="UP000028828"/>
    </source>
</evidence>
<dbReference type="AlphaFoldDB" id="A0A086L163"/>
<accession>A0A086L163</accession>
<sequence length="23" mass="2680">NKVDLKEKRAVSFLEASRFAQEN</sequence>
<reference evidence="1 2" key="1">
    <citation type="submission" date="2014-03" db="EMBL/GenBank/DDBJ databases">
        <authorList>
            <person name="Sibley D."/>
            <person name="Venepally P."/>
            <person name="Karamycheva S."/>
            <person name="Hadjithomas M."/>
            <person name="Khan A."/>
            <person name="Brunk B."/>
            <person name="Roos D."/>
            <person name="Caler E."/>
            <person name="Lorenzi H."/>
        </authorList>
    </citation>
    <scope>NUCLEOTIDE SEQUENCE [LARGE SCALE GENOMIC DNA]</scope>
    <source>
        <strain evidence="2">p89</strain>
    </source>
</reference>